<keyword evidence="5" id="KW-1185">Reference proteome</keyword>
<dbReference type="PANTHER" id="PTHR43793">
    <property type="entry name" value="FAD SYNTHASE"/>
    <property type="match status" value="1"/>
</dbReference>
<dbReference type="GO" id="GO:0016779">
    <property type="term" value="F:nucleotidyltransferase activity"/>
    <property type="evidence" value="ECO:0007669"/>
    <property type="project" value="UniProtKB-KW"/>
</dbReference>
<evidence type="ECO:0000313" key="5">
    <source>
        <dbReference type="Proteomes" id="UP000321926"/>
    </source>
</evidence>
<evidence type="ECO:0000256" key="2">
    <source>
        <dbReference type="ARBA" id="ARBA00022695"/>
    </source>
</evidence>
<keyword evidence="2 4" id="KW-0548">Nucleotidyltransferase</keyword>
<dbReference type="InterPro" id="IPR036554">
    <property type="entry name" value="GHMP_kinase_C_sf"/>
</dbReference>
<proteinExistence type="predicted"/>
<dbReference type="InterPro" id="IPR014729">
    <property type="entry name" value="Rossmann-like_a/b/a_fold"/>
</dbReference>
<dbReference type="Gene3D" id="3.40.50.620">
    <property type="entry name" value="HUPs"/>
    <property type="match status" value="1"/>
</dbReference>
<evidence type="ECO:0000259" key="3">
    <source>
        <dbReference type="Pfam" id="PF01467"/>
    </source>
</evidence>
<dbReference type="Proteomes" id="UP000321926">
    <property type="component" value="Unassembled WGS sequence"/>
</dbReference>
<comment type="caution">
    <text evidence="4">The sequence shown here is derived from an EMBL/GenBank/DDBJ whole genome shotgun (WGS) entry which is preliminary data.</text>
</comment>
<dbReference type="OrthoDB" id="9812992at2"/>
<dbReference type="NCBIfam" id="TIGR00125">
    <property type="entry name" value="cyt_tran_rel"/>
    <property type="match status" value="1"/>
</dbReference>
<dbReference type="SUPFAM" id="SSF52374">
    <property type="entry name" value="Nucleotidylyl transferase"/>
    <property type="match status" value="1"/>
</dbReference>
<dbReference type="AlphaFoldDB" id="A0A5C8KC51"/>
<dbReference type="InterPro" id="IPR050385">
    <property type="entry name" value="Archaeal_FAD_synthase"/>
</dbReference>
<sequence>MENKKKVMVTGCFDLLHSGHVAFLKEAAEFGDLHVCIGNDENVHQLKGRYPVNSQDERRYMIEALGCTTRCHVNKGYGIMDFIKELDEIGPDIFIVNEDGATAAKAEICKERNIEYKVLKRIPHENLPARSTTSLRTECVIPFRIDIAGGWLDQPFVSAYHPGPVLTISIEPTLEFNNRSGMASSTRNKAIELWRTSIPAGDSEKLAKILFTYENPPGTKEVAGSQDALGIVLPGLNRLYYNNNYWPEQIESVHDDEVLDWLESHLYLVTLGPRTSDYAVLDNTNLSEAGAKALAGAADNCWEAIKNKDAKAFGENFRKSFEAQINLFPNMVDEAILNQIDSYKDIALGWKLSGAGGGGYITLVSEKPIENAIRIKIRRRDSSN</sequence>
<dbReference type="Pfam" id="PF01467">
    <property type="entry name" value="CTP_transf_like"/>
    <property type="match status" value="1"/>
</dbReference>
<reference evidence="4 5" key="1">
    <citation type="submission" date="2019-08" db="EMBL/GenBank/DDBJ databases">
        <authorList>
            <person name="Shi S."/>
        </authorList>
    </citation>
    <scope>NUCLEOTIDE SEQUENCE [LARGE SCALE GENOMIC DNA]</scope>
    <source>
        <strain evidence="4 5">GY10130</strain>
    </source>
</reference>
<dbReference type="InterPro" id="IPR004821">
    <property type="entry name" value="Cyt_trans-like"/>
</dbReference>
<name>A0A5C8KC51_9BACT</name>
<accession>A0A5C8KC51</accession>
<dbReference type="SUPFAM" id="SSF55060">
    <property type="entry name" value="GHMP Kinase, C-terminal domain"/>
    <property type="match status" value="1"/>
</dbReference>
<keyword evidence="1 4" id="KW-0808">Transferase</keyword>
<evidence type="ECO:0000313" key="4">
    <source>
        <dbReference type="EMBL" id="TXK49863.1"/>
    </source>
</evidence>
<protein>
    <submittedName>
        <fullName evidence="4">Adenylyltransferase/cytidyltransferase family protein</fullName>
    </submittedName>
</protein>
<dbReference type="EMBL" id="VRTY01000015">
    <property type="protein sequence ID" value="TXK49863.1"/>
    <property type="molecule type" value="Genomic_DNA"/>
</dbReference>
<evidence type="ECO:0000256" key="1">
    <source>
        <dbReference type="ARBA" id="ARBA00022679"/>
    </source>
</evidence>
<feature type="domain" description="Cytidyltransferase-like" evidence="3">
    <location>
        <begin position="9"/>
        <end position="137"/>
    </location>
</feature>
<dbReference type="Gene3D" id="3.30.230.120">
    <property type="match status" value="1"/>
</dbReference>
<dbReference type="PANTHER" id="PTHR43793:SF1">
    <property type="entry name" value="FAD SYNTHASE"/>
    <property type="match status" value="1"/>
</dbReference>
<gene>
    <name evidence="4" type="ORF">FVR03_05965</name>
</gene>
<dbReference type="RefSeq" id="WP_147920819.1">
    <property type="nucleotide sequence ID" value="NZ_VRTY01000015.1"/>
</dbReference>
<organism evidence="4 5">
    <name type="scientific">Pontibacter qinzhouensis</name>
    <dbReference type="NCBI Taxonomy" id="2603253"/>
    <lineage>
        <taxon>Bacteria</taxon>
        <taxon>Pseudomonadati</taxon>
        <taxon>Bacteroidota</taxon>
        <taxon>Cytophagia</taxon>
        <taxon>Cytophagales</taxon>
        <taxon>Hymenobacteraceae</taxon>
        <taxon>Pontibacter</taxon>
    </lineage>
</organism>